<feature type="compositionally biased region" description="Basic and acidic residues" evidence="1">
    <location>
        <begin position="267"/>
        <end position="297"/>
    </location>
</feature>
<keyword evidence="2" id="KW-0812">Transmembrane</keyword>
<feature type="transmembrane region" description="Helical" evidence="2">
    <location>
        <begin position="7"/>
        <end position="26"/>
    </location>
</feature>
<protein>
    <submittedName>
        <fullName evidence="3">Uncharacterized protein</fullName>
    </submittedName>
</protein>
<dbReference type="AlphaFoldDB" id="A0A495IUH0"/>
<sequence length="428" mass="46471">MIDTTSPWVYVPLILIGAVLLIYIIGNFVTGGAIFKSDLLAENSVCPADLVYYLPAASLQLTVTASVVGTLGAEQTVESAELLGLDFVNTVSIVPDTDYGLALQYQASAFAADEMKCVVDTNGLLSSIQTTTDDRIAGILNEIANAPLKLLEGKGLASTPRASLTEKKGTTNLTFEKTFNLPLTGIPKRLYPMPWKINIPGGTAEPVDASFSILFDEVIEKTIDKSKMKAVSGILTRPMRTINMQILAAFEGKDTKTAPNEVSEILPKAEEAKKDDAENDEPSKKEKMLQQEDDAVKKNTKTQEPAEKIAKPDTLAYEEANARLEYHFLITIPDTSRLIKVEVKRSSFVKRANAPKFVSGLLTENSITKPSEIEGFAAIPVGIGKALISIPARLLTFTVQNKKTELELQKQLLALQQEAAKKDGLVGR</sequence>
<evidence type="ECO:0000313" key="4">
    <source>
        <dbReference type="Proteomes" id="UP000268007"/>
    </source>
</evidence>
<gene>
    <name evidence="3" type="ORF">BDD43_0501</name>
</gene>
<keyword evidence="4" id="KW-1185">Reference proteome</keyword>
<name>A0A495IUH0_9SPHI</name>
<dbReference type="RefSeq" id="WP_121196171.1">
    <property type="nucleotide sequence ID" value="NZ_RBKU01000001.1"/>
</dbReference>
<keyword evidence="2" id="KW-0472">Membrane</keyword>
<reference evidence="3 4" key="1">
    <citation type="submission" date="2018-10" db="EMBL/GenBank/DDBJ databases">
        <title>Genomic Encyclopedia of Archaeal and Bacterial Type Strains, Phase II (KMG-II): from individual species to whole genera.</title>
        <authorList>
            <person name="Goeker M."/>
        </authorList>
    </citation>
    <scope>NUCLEOTIDE SEQUENCE [LARGE SCALE GENOMIC DNA]</scope>
    <source>
        <strain evidence="3 4">DSM 18602</strain>
    </source>
</reference>
<evidence type="ECO:0000256" key="1">
    <source>
        <dbReference type="SAM" id="MobiDB-lite"/>
    </source>
</evidence>
<accession>A0A495IUH0</accession>
<comment type="caution">
    <text evidence="3">The sequence shown here is derived from an EMBL/GenBank/DDBJ whole genome shotgun (WGS) entry which is preliminary data.</text>
</comment>
<dbReference type="OrthoDB" id="7247547at2"/>
<evidence type="ECO:0000256" key="2">
    <source>
        <dbReference type="SAM" id="Phobius"/>
    </source>
</evidence>
<feature type="region of interest" description="Disordered" evidence="1">
    <location>
        <begin position="264"/>
        <end position="311"/>
    </location>
</feature>
<dbReference type="EMBL" id="RBKU01000001">
    <property type="protein sequence ID" value="RKR80396.1"/>
    <property type="molecule type" value="Genomic_DNA"/>
</dbReference>
<dbReference type="Proteomes" id="UP000268007">
    <property type="component" value="Unassembled WGS sequence"/>
</dbReference>
<keyword evidence="2" id="KW-1133">Transmembrane helix</keyword>
<evidence type="ECO:0000313" key="3">
    <source>
        <dbReference type="EMBL" id="RKR80396.1"/>
    </source>
</evidence>
<proteinExistence type="predicted"/>
<organism evidence="3 4">
    <name type="scientific">Mucilaginibacter gracilis</name>
    <dbReference type="NCBI Taxonomy" id="423350"/>
    <lineage>
        <taxon>Bacteria</taxon>
        <taxon>Pseudomonadati</taxon>
        <taxon>Bacteroidota</taxon>
        <taxon>Sphingobacteriia</taxon>
        <taxon>Sphingobacteriales</taxon>
        <taxon>Sphingobacteriaceae</taxon>
        <taxon>Mucilaginibacter</taxon>
    </lineage>
</organism>